<dbReference type="Pfam" id="PF13469">
    <property type="entry name" value="Sulfotransfer_3"/>
    <property type="match status" value="1"/>
</dbReference>
<proteinExistence type="predicted"/>
<keyword evidence="1" id="KW-0472">Membrane</keyword>
<dbReference type="GO" id="GO:0006790">
    <property type="term" value="P:sulfur compound metabolic process"/>
    <property type="evidence" value="ECO:0007669"/>
    <property type="project" value="TreeGrafter"/>
</dbReference>
<dbReference type="GO" id="GO:0006044">
    <property type="term" value="P:N-acetylglucosamine metabolic process"/>
    <property type="evidence" value="ECO:0007669"/>
    <property type="project" value="TreeGrafter"/>
</dbReference>
<organism evidence="2 3">
    <name type="scientific">Mytilus galloprovincialis</name>
    <name type="common">Mediterranean mussel</name>
    <dbReference type="NCBI Taxonomy" id="29158"/>
    <lineage>
        <taxon>Eukaryota</taxon>
        <taxon>Metazoa</taxon>
        <taxon>Spiralia</taxon>
        <taxon>Lophotrochozoa</taxon>
        <taxon>Mollusca</taxon>
        <taxon>Bivalvia</taxon>
        <taxon>Autobranchia</taxon>
        <taxon>Pteriomorphia</taxon>
        <taxon>Mytilida</taxon>
        <taxon>Mytiloidea</taxon>
        <taxon>Mytilidae</taxon>
        <taxon>Mytilinae</taxon>
        <taxon>Mytilus</taxon>
    </lineage>
</organism>
<keyword evidence="3" id="KW-1185">Reference proteome</keyword>
<name>A0A8B6BPY7_MYTGA</name>
<reference evidence="2" key="1">
    <citation type="submission" date="2018-11" db="EMBL/GenBank/DDBJ databases">
        <authorList>
            <person name="Alioto T."/>
            <person name="Alioto T."/>
        </authorList>
    </citation>
    <scope>NUCLEOTIDE SEQUENCE</scope>
</reference>
<dbReference type="InterPro" id="IPR027417">
    <property type="entry name" value="P-loop_NTPase"/>
</dbReference>
<dbReference type="SUPFAM" id="SSF52540">
    <property type="entry name" value="P-loop containing nucleoside triphosphate hydrolases"/>
    <property type="match status" value="1"/>
</dbReference>
<dbReference type="PANTHER" id="PTHR10704:SF44">
    <property type="entry name" value="LD35051P-RELATED"/>
    <property type="match status" value="1"/>
</dbReference>
<protein>
    <submittedName>
        <fullName evidence="2">Keratan sulfate 6-sulfotransferase 1</fullName>
        <ecNumber evidence="2">2.8.2.21</ecNumber>
    </submittedName>
</protein>
<evidence type="ECO:0000313" key="2">
    <source>
        <dbReference type="EMBL" id="VDH93655.1"/>
    </source>
</evidence>
<keyword evidence="2" id="KW-0808">Transferase</keyword>
<comment type="caution">
    <text evidence="2">The sequence shown here is derived from an EMBL/GenBank/DDBJ whole genome shotgun (WGS) entry which is preliminary data.</text>
</comment>
<dbReference type="EMBL" id="UYJE01000482">
    <property type="protein sequence ID" value="VDH93655.1"/>
    <property type="molecule type" value="Genomic_DNA"/>
</dbReference>
<dbReference type="Proteomes" id="UP000596742">
    <property type="component" value="Unassembled WGS sequence"/>
</dbReference>
<sequence>MSIHTRVKNIVLLGKRHQKVAILVSFCIAGIFVLSTHHVQQMRYLQNRHIESYIKYDVKDIESRSLHSAVDVETFNENNLQKFSQSTNPGPTIEKSTTSFISKKSKLSNFSPKDRNSNGNFINFQDIVNSNIDIMLSKKKKERIPLLDNSSNYRPGQHLTNNYTEKERTLKEANEFQKHSSNISSILKKMNSSNQTLVLLVTYLRSGSTFTADLIQQAADMFYIYEPLKPYVKGQHYFTMDSVCHTINGTCRKQKGRRENIDGILDDLAKFYKCDLLHVPISYFRSSNKSSTMHRFDHCRHYNTQYNCLLDFQDKCRKSVRMIKTIRMNMKVAEKLIEEFPQLKIIHLIRDPRGSYQSRKNGYFLKNQNDLDAITRSNCDNLKSDLKVGFRLKALYPDRIKTILYETVAEQPLKAARSLFRFLGLTEPAHFESWLGSHTKAGYSNGYYDTVRRNSTLTANLWRKYINVKVVKSFDKNCKNVYKILGLKELPNYATLHNTFISSRYKSPVFGDYLE</sequence>
<dbReference type="EC" id="2.8.2.21" evidence="2"/>
<dbReference type="GO" id="GO:0001517">
    <property type="term" value="F:N-acetylglucosamine 6-O-sulfotransferase activity"/>
    <property type="evidence" value="ECO:0007669"/>
    <property type="project" value="TreeGrafter"/>
</dbReference>
<gene>
    <name evidence="2" type="ORF">MGAL_10B040102</name>
</gene>
<accession>A0A8B6BPY7</accession>
<dbReference type="PANTHER" id="PTHR10704">
    <property type="entry name" value="CARBOHYDRATE SULFOTRANSFERASE"/>
    <property type="match status" value="1"/>
</dbReference>
<keyword evidence="1" id="KW-0812">Transmembrane</keyword>
<evidence type="ECO:0000313" key="3">
    <source>
        <dbReference type="Proteomes" id="UP000596742"/>
    </source>
</evidence>
<dbReference type="OrthoDB" id="6138663at2759"/>
<feature type="transmembrane region" description="Helical" evidence="1">
    <location>
        <begin position="20"/>
        <end position="39"/>
    </location>
</feature>
<keyword evidence="1" id="KW-1133">Transmembrane helix</keyword>
<evidence type="ECO:0000256" key="1">
    <source>
        <dbReference type="SAM" id="Phobius"/>
    </source>
</evidence>
<dbReference type="InterPro" id="IPR051135">
    <property type="entry name" value="Gal/GlcNAc/GalNAc_ST"/>
</dbReference>
<dbReference type="AlphaFoldDB" id="A0A8B6BPY7"/>
<dbReference type="GO" id="GO:0045130">
    <property type="term" value="F:keratan sulfotransferase activity"/>
    <property type="evidence" value="ECO:0007669"/>
    <property type="project" value="UniProtKB-EC"/>
</dbReference>
<dbReference type="Gene3D" id="3.40.50.300">
    <property type="entry name" value="P-loop containing nucleotide triphosphate hydrolases"/>
    <property type="match status" value="1"/>
</dbReference>